<dbReference type="Pfam" id="PF14277">
    <property type="entry name" value="DUF4364"/>
    <property type="match status" value="1"/>
</dbReference>
<reference evidence="1 2" key="1">
    <citation type="submission" date="2016-10" db="EMBL/GenBank/DDBJ databases">
        <authorList>
            <person name="de Groot N.N."/>
        </authorList>
    </citation>
    <scope>NUCLEOTIDE SEQUENCE [LARGE SCALE GENOMIC DNA]</scope>
    <source>
        <strain evidence="1 2">DSM 1801</strain>
    </source>
</reference>
<dbReference type="RefSeq" id="WP_092475939.1">
    <property type="nucleotide sequence ID" value="NZ_FOHN01000003.1"/>
</dbReference>
<dbReference type="STRING" id="29364.SAMN04487772_1034"/>
<dbReference type="InterPro" id="IPR036388">
    <property type="entry name" value="WH-like_DNA-bd_sf"/>
</dbReference>
<accession>A0A1H9Z5R0</accession>
<protein>
    <recommendedName>
        <fullName evidence="3">DUF4364 family protein</fullName>
    </recommendedName>
</protein>
<gene>
    <name evidence="1" type="ORF">SAMN04487772_1034</name>
</gene>
<evidence type="ECO:0008006" key="3">
    <source>
        <dbReference type="Google" id="ProtNLM"/>
    </source>
</evidence>
<dbReference type="InterPro" id="IPR025374">
    <property type="entry name" value="DUF4364"/>
</dbReference>
<dbReference type="AlphaFoldDB" id="A0A1H9Z5R0"/>
<sequence length="173" mass="20231">MQSDASTLYKLIILYMLDKVDFPLTNAQITDFILEKDYTNYFNVQQSISEMKDADLITSETIRNSSYFKITQAGRETIHFFDGDISEAIRNDIDTFLRDNKYKLREEVSILADYYEKKKDEFVATCYVREQGSKIVEINLSVSTEQEAKTICNNWKNKSQKVYAYLIKTLMAE</sequence>
<dbReference type="EMBL" id="FOHN01000003">
    <property type="protein sequence ID" value="SES76699.1"/>
    <property type="molecule type" value="Genomic_DNA"/>
</dbReference>
<proteinExistence type="predicted"/>
<dbReference type="Proteomes" id="UP000199800">
    <property type="component" value="Unassembled WGS sequence"/>
</dbReference>
<name>A0A1H9Z5R0_9FIRM</name>
<dbReference type="OrthoDB" id="9783597at2"/>
<organism evidence="1 2">
    <name type="scientific">[Clostridium] polysaccharolyticum</name>
    <dbReference type="NCBI Taxonomy" id="29364"/>
    <lineage>
        <taxon>Bacteria</taxon>
        <taxon>Bacillati</taxon>
        <taxon>Bacillota</taxon>
        <taxon>Clostridia</taxon>
        <taxon>Lachnospirales</taxon>
        <taxon>Lachnospiraceae</taxon>
    </lineage>
</organism>
<dbReference type="Gene3D" id="1.10.10.10">
    <property type="entry name" value="Winged helix-like DNA-binding domain superfamily/Winged helix DNA-binding domain"/>
    <property type="match status" value="1"/>
</dbReference>
<keyword evidence="2" id="KW-1185">Reference proteome</keyword>
<evidence type="ECO:0000313" key="2">
    <source>
        <dbReference type="Proteomes" id="UP000199800"/>
    </source>
</evidence>
<evidence type="ECO:0000313" key="1">
    <source>
        <dbReference type="EMBL" id="SES76699.1"/>
    </source>
</evidence>